<dbReference type="GO" id="GO:0004364">
    <property type="term" value="F:glutathione transferase activity"/>
    <property type="evidence" value="ECO:0007669"/>
    <property type="project" value="TreeGrafter"/>
</dbReference>
<dbReference type="EC" id="4.4.1.20" evidence="15"/>
<dbReference type="Pfam" id="PF01124">
    <property type="entry name" value="MAPEG"/>
    <property type="match status" value="1"/>
</dbReference>
<evidence type="ECO:0000256" key="21">
    <source>
        <dbReference type="SAM" id="Phobius"/>
    </source>
</evidence>
<evidence type="ECO:0000313" key="22">
    <source>
        <dbReference type="EMBL" id="TMW56478.1"/>
    </source>
</evidence>
<keyword evidence="9 21" id="KW-0472">Membrane</keyword>
<evidence type="ECO:0000256" key="2">
    <source>
        <dbReference type="ARBA" id="ARBA00022679"/>
    </source>
</evidence>
<feature type="transmembrane region" description="Helical" evidence="21">
    <location>
        <begin position="116"/>
        <end position="137"/>
    </location>
</feature>
<keyword evidence="8" id="KW-0496">Mitochondrion</keyword>
<keyword evidence="11" id="KW-0456">Lyase</keyword>
<dbReference type="InterPro" id="IPR050997">
    <property type="entry name" value="MAPEG"/>
</dbReference>
<keyword evidence="10" id="KW-0564">Palmitate</keyword>
<evidence type="ECO:0000256" key="10">
    <source>
        <dbReference type="ARBA" id="ARBA00023139"/>
    </source>
</evidence>
<protein>
    <recommendedName>
        <fullName evidence="18">Glutathione S-transferase 3, mitochondrial</fullName>
        <ecNumber evidence="15">4.4.1.20</ecNumber>
    </recommendedName>
    <alternativeName>
        <fullName evidence="19">Glutathione peroxidase MGST3</fullName>
    </alternativeName>
    <alternativeName>
        <fullName evidence="20">LTC4 synthase MGST3</fullName>
    </alternativeName>
</protein>
<feature type="transmembrane region" description="Helical" evidence="21">
    <location>
        <begin position="83"/>
        <end position="104"/>
    </location>
</feature>
<dbReference type="GO" id="GO:0005783">
    <property type="term" value="C:endoplasmic reticulum"/>
    <property type="evidence" value="ECO:0007669"/>
    <property type="project" value="TreeGrafter"/>
</dbReference>
<evidence type="ECO:0000256" key="18">
    <source>
        <dbReference type="ARBA" id="ARBA00069748"/>
    </source>
</evidence>
<evidence type="ECO:0000256" key="16">
    <source>
        <dbReference type="ARBA" id="ARBA00049298"/>
    </source>
</evidence>
<evidence type="ECO:0000256" key="12">
    <source>
        <dbReference type="ARBA" id="ARBA00023288"/>
    </source>
</evidence>
<evidence type="ECO:0000256" key="13">
    <source>
        <dbReference type="ARBA" id="ARBA00037884"/>
    </source>
</evidence>
<feature type="transmembrane region" description="Helical" evidence="21">
    <location>
        <begin position="12"/>
        <end position="29"/>
    </location>
</feature>
<evidence type="ECO:0000256" key="20">
    <source>
        <dbReference type="ARBA" id="ARBA00076908"/>
    </source>
</evidence>
<comment type="subcellular location">
    <subcellularLocation>
        <location evidence="1">Mitochondrion outer membrane</location>
        <topology evidence="1">Multi-pass membrane protein</topology>
    </subcellularLocation>
</comment>
<keyword evidence="3 21" id="KW-0812">Transmembrane</keyword>
<evidence type="ECO:0000313" key="23">
    <source>
        <dbReference type="Proteomes" id="UP000794436"/>
    </source>
</evidence>
<evidence type="ECO:0000256" key="1">
    <source>
        <dbReference type="ARBA" id="ARBA00004374"/>
    </source>
</evidence>
<keyword evidence="6" id="KW-0560">Oxidoreductase</keyword>
<dbReference type="Gene3D" id="1.20.120.550">
    <property type="entry name" value="Membrane associated eicosanoid/glutathione metabolism-like domain"/>
    <property type="match status" value="1"/>
</dbReference>
<dbReference type="InterPro" id="IPR023352">
    <property type="entry name" value="MAPEG-like_dom_sf"/>
</dbReference>
<evidence type="ECO:0000256" key="14">
    <source>
        <dbReference type="ARBA" id="ARBA00037916"/>
    </source>
</evidence>
<dbReference type="AlphaFoldDB" id="A0A8K1C4X2"/>
<dbReference type="PANTHER" id="PTHR10250">
    <property type="entry name" value="MICROSOMAL GLUTATHIONE S-TRANSFERASE"/>
    <property type="match status" value="1"/>
</dbReference>
<organism evidence="22 23">
    <name type="scientific">Pythium oligandrum</name>
    <name type="common">Mycoparasitic fungus</name>
    <dbReference type="NCBI Taxonomy" id="41045"/>
    <lineage>
        <taxon>Eukaryota</taxon>
        <taxon>Sar</taxon>
        <taxon>Stramenopiles</taxon>
        <taxon>Oomycota</taxon>
        <taxon>Peronosporomycetes</taxon>
        <taxon>Pythiales</taxon>
        <taxon>Pythiaceae</taxon>
        <taxon>Pythium</taxon>
    </lineage>
</organism>
<comment type="caution">
    <text evidence="22">The sequence shown here is derived from an EMBL/GenBank/DDBJ whole genome shotgun (WGS) entry which is preliminary data.</text>
</comment>
<dbReference type="GO" id="GO:0006691">
    <property type="term" value="P:leukotriene metabolic process"/>
    <property type="evidence" value="ECO:0007669"/>
    <property type="project" value="UniProtKB-ARBA"/>
</dbReference>
<comment type="pathway">
    <text evidence="13">Lipid metabolism; leukotriene C4 biosynthesis.</text>
</comment>
<dbReference type="GO" id="GO:0004602">
    <property type="term" value="F:glutathione peroxidase activity"/>
    <property type="evidence" value="ECO:0007669"/>
    <property type="project" value="TreeGrafter"/>
</dbReference>
<name>A0A8K1C4X2_PYTOL</name>
<dbReference type="FunFam" id="1.20.120.550:FF:000004">
    <property type="entry name" value="Microsomal glutathione S-transferase 3"/>
    <property type="match status" value="1"/>
</dbReference>
<dbReference type="GO" id="GO:0005741">
    <property type="term" value="C:mitochondrial outer membrane"/>
    <property type="evidence" value="ECO:0007669"/>
    <property type="project" value="UniProtKB-SubCell"/>
</dbReference>
<evidence type="ECO:0000256" key="4">
    <source>
        <dbReference type="ARBA" id="ARBA00022787"/>
    </source>
</evidence>
<evidence type="ECO:0000256" key="15">
    <source>
        <dbReference type="ARBA" id="ARBA00039056"/>
    </source>
</evidence>
<proteinExistence type="predicted"/>
<evidence type="ECO:0000256" key="3">
    <source>
        <dbReference type="ARBA" id="ARBA00022692"/>
    </source>
</evidence>
<evidence type="ECO:0000256" key="17">
    <source>
        <dbReference type="ARBA" id="ARBA00051411"/>
    </source>
</evidence>
<keyword evidence="12" id="KW-0449">Lipoprotein</keyword>
<evidence type="ECO:0000256" key="11">
    <source>
        <dbReference type="ARBA" id="ARBA00023239"/>
    </source>
</evidence>
<comment type="catalytic activity">
    <reaction evidence="17">
        <text>15-deoxy-Delta(12,14)-prostaglandin J2 + glutathione = 15-deoxy-Delta(12,14)-prostaglandin J2-S-(R)-glutathione</text>
        <dbReference type="Rhea" id="RHEA:75963"/>
        <dbReference type="ChEBI" id="CHEBI:57925"/>
        <dbReference type="ChEBI" id="CHEBI:85236"/>
        <dbReference type="ChEBI" id="CHEBI:194498"/>
    </reaction>
    <physiologicalReaction direction="left-to-right" evidence="17">
        <dbReference type="Rhea" id="RHEA:75964"/>
    </physiologicalReaction>
</comment>
<dbReference type="GO" id="GO:0005635">
    <property type="term" value="C:nuclear envelope"/>
    <property type="evidence" value="ECO:0007669"/>
    <property type="project" value="TreeGrafter"/>
</dbReference>
<keyword evidence="23" id="KW-1185">Reference proteome</keyword>
<accession>A0A8K1C4X2</accession>
<sequence length="143" mass="16029">MTFPVMQPEHGYVVLLLAPMTIIHVWAGMKVVKARKLYNVPLPQMYADKDNKHAREFNCVQRAHQNTLEHMPLFLATLVASSLYRPGLAAMFGLIRELGFIVYIRGYSTGEPKKRMAGSFGYIAMLGGFVLTVEAGLKLLNVM</sequence>
<keyword evidence="4" id="KW-1000">Mitochondrion outer membrane</keyword>
<evidence type="ECO:0000256" key="5">
    <source>
        <dbReference type="ARBA" id="ARBA00022989"/>
    </source>
</evidence>
<dbReference type="GO" id="GO:0004464">
    <property type="term" value="F:leukotriene-C4 synthase activity"/>
    <property type="evidence" value="ECO:0007669"/>
    <property type="project" value="UniProtKB-EC"/>
</dbReference>
<dbReference type="InterPro" id="IPR001129">
    <property type="entry name" value="Membr-assoc_MAPEG"/>
</dbReference>
<dbReference type="EMBL" id="SPLM01000145">
    <property type="protein sequence ID" value="TMW56478.1"/>
    <property type="molecule type" value="Genomic_DNA"/>
</dbReference>
<dbReference type="SUPFAM" id="SSF161084">
    <property type="entry name" value="MAPEG domain-like"/>
    <property type="match status" value="1"/>
</dbReference>
<comment type="catalytic activity">
    <reaction evidence="16">
        <text>leukotriene C4 = leukotriene A4 + glutathione</text>
        <dbReference type="Rhea" id="RHEA:17617"/>
        <dbReference type="ChEBI" id="CHEBI:57463"/>
        <dbReference type="ChEBI" id="CHEBI:57925"/>
        <dbReference type="ChEBI" id="CHEBI:57973"/>
        <dbReference type="EC" id="4.4.1.20"/>
    </reaction>
    <physiologicalReaction direction="right-to-left" evidence="16">
        <dbReference type="Rhea" id="RHEA:17619"/>
    </physiologicalReaction>
</comment>
<keyword evidence="7" id="KW-0443">Lipid metabolism</keyword>
<dbReference type="PANTHER" id="PTHR10250:SF26">
    <property type="entry name" value="GLUTATHIONE S-TRANSFERASE 3, MITOCHONDRIAL"/>
    <property type="match status" value="1"/>
</dbReference>
<dbReference type="GO" id="GO:0006629">
    <property type="term" value="P:lipid metabolic process"/>
    <property type="evidence" value="ECO:0007669"/>
    <property type="project" value="UniProtKB-KW"/>
</dbReference>
<dbReference type="Proteomes" id="UP000794436">
    <property type="component" value="Unassembled WGS sequence"/>
</dbReference>
<gene>
    <name evidence="22" type="ORF">Poli38472_006488</name>
</gene>
<dbReference type="OrthoDB" id="410651at2759"/>
<keyword evidence="2" id="KW-0808">Transferase</keyword>
<evidence type="ECO:0000256" key="6">
    <source>
        <dbReference type="ARBA" id="ARBA00023002"/>
    </source>
</evidence>
<keyword evidence="5 21" id="KW-1133">Transmembrane helix</keyword>
<reference evidence="22" key="1">
    <citation type="submission" date="2019-03" db="EMBL/GenBank/DDBJ databases">
        <title>Long read genome sequence of the mycoparasitic Pythium oligandrum ATCC 38472 isolated from sugarbeet rhizosphere.</title>
        <authorList>
            <person name="Gaulin E."/>
        </authorList>
    </citation>
    <scope>NUCLEOTIDE SEQUENCE</scope>
    <source>
        <strain evidence="22">ATCC 38472_TT</strain>
    </source>
</reference>
<evidence type="ECO:0000256" key="7">
    <source>
        <dbReference type="ARBA" id="ARBA00023098"/>
    </source>
</evidence>
<evidence type="ECO:0000256" key="9">
    <source>
        <dbReference type="ARBA" id="ARBA00023136"/>
    </source>
</evidence>
<comment type="pathway">
    <text evidence="14">Lipid metabolism; arachidonate metabolism.</text>
</comment>
<evidence type="ECO:0000256" key="8">
    <source>
        <dbReference type="ARBA" id="ARBA00023128"/>
    </source>
</evidence>
<evidence type="ECO:0000256" key="19">
    <source>
        <dbReference type="ARBA" id="ARBA00075145"/>
    </source>
</evidence>